<dbReference type="AlphaFoldDB" id="A0A126SQG3"/>
<evidence type="ECO:0000313" key="3">
    <source>
        <dbReference type="Proteomes" id="UP000031866"/>
    </source>
</evidence>
<proteinExistence type="predicted"/>
<sequence length="122" mass="14462">MDVEKDNYRDLRGLYDNCKKYMYYGATLIMTDGSTFDGIIENVDGDNVSVLIGEDVMEKENEGNSNQQRQYGRYGYNPRFRRYRRRNFPLAALAEIALLPYIAPPVPYPYPYPYYPYPYYPY</sequence>
<name>A0A126SQG3_CLOBE</name>
<dbReference type="OrthoDB" id="2628646at2"/>
<evidence type="ECO:0000313" key="2">
    <source>
        <dbReference type="EMBL" id="AMK50357.1"/>
    </source>
</evidence>
<feature type="transmembrane region" description="Helical" evidence="1">
    <location>
        <begin position="88"/>
        <end position="108"/>
    </location>
</feature>
<keyword evidence="1" id="KW-0812">Transmembrane</keyword>
<dbReference type="Proteomes" id="UP000031866">
    <property type="component" value="Chromosome"/>
</dbReference>
<dbReference type="STRING" id="1520.LF65_05970"/>
<dbReference type="RefSeq" id="WP_061114809.1">
    <property type="nucleotide sequence ID" value="NZ_CP010086.2"/>
</dbReference>
<dbReference type="EMBL" id="CP010086">
    <property type="protein sequence ID" value="AMK50357.1"/>
    <property type="molecule type" value="Genomic_DNA"/>
</dbReference>
<organism evidence="2 3">
    <name type="scientific">Clostridium beijerinckii</name>
    <name type="common">Clostridium MP</name>
    <dbReference type="NCBI Taxonomy" id="1520"/>
    <lineage>
        <taxon>Bacteria</taxon>
        <taxon>Bacillati</taxon>
        <taxon>Bacillota</taxon>
        <taxon>Clostridia</taxon>
        <taxon>Eubacteriales</taxon>
        <taxon>Clostridiaceae</taxon>
        <taxon>Clostridium</taxon>
    </lineage>
</organism>
<keyword evidence="1" id="KW-1133">Transmembrane helix</keyword>
<evidence type="ECO:0000256" key="1">
    <source>
        <dbReference type="SAM" id="Phobius"/>
    </source>
</evidence>
<gene>
    <name evidence="2" type="ORF">LF65_05970</name>
</gene>
<reference evidence="3" key="1">
    <citation type="submission" date="2014-12" db="EMBL/GenBank/DDBJ databases">
        <title>Genome sequence of Clostridium beijerinckii strain 59B.</title>
        <authorList>
            <person name="Little G.T."/>
            <person name="Minton N.P."/>
        </authorList>
    </citation>
    <scope>NUCLEOTIDE SEQUENCE [LARGE SCALE GENOMIC DNA]</scope>
    <source>
        <strain evidence="3">59B</strain>
    </source>
</reference>
<protein>
    <submittedName>
        <fullName evidence="2">Uncharacterized protein</fullName>
    </submittedName>
</protein>
<dbReference type="KEGG" id="cbei:LF65_05970"/>
<accession>A0A126SQG3</accession>
<keyword evidence="1" id="KW-0472">Membrane</keyword>